<dbReference type="PANTHER" id="PTHR48098:SF6">
    <property type="entry name" value="FERRI-BACILLIBACTIN ESTERASE BESA"/>
    <property type="match status" value="1"/>
</dbReference>
<dbReference type="PANTHER" id="PTHR48098">
    <property type="entry name" value="ENTEROCHELIN ESTERASE-RELATED"/>
    <property type="match status" value="1"/>
</dbReference>
<dbReference type="EMBL" id="AP025564">
    <property type="protein sequence ID" value="BDE97124.1"/>
    <property type="molecule type" value="Genomic_DNA"/>
</dbReference>
<dbReference type="Pfam" id="PF00756">
    <property type="entry name" value="Esterase"/>
    <property type="match status" value="1"/>
</dbReference>
<evidence type="ECO:0000313" key="1">
    <source>
        <dbReference type="EMBL" id="BDE97124.1"/>
    </source>
</evidence>
<proteinExistence type="predicted"/>
<dbReference type="SUPFAM" id="SSF53474">
    <property type="entry name" value="alpha/beta-Hydrolases"/>
    <property type="match status" value="1"/>
</dbReference>
<dbReference type="Proteomes" id="UP001320544">
    <property type="component" value="Chromosome"/>
</dbReference>
<dbReference type="RefSeq" id="WP_102377485.1">
    <property type="nucleotide sequence ID" value="NZ_AP025564.1"/>
</dbReference>
<dbReference type="InterPro" id="IPR050583">
    <property type="entry name" value="Mycobacterial_A85_antigen"/>
</dbReference>
<gene>
    <name evidence="1" type="ORF">CE91St30_24570</name>
</gene>
<dbReference type="InterPro" id="IPR029058">
    <property type="entry name" value="AB_hydrolase_fold"/>
</dbReference>
<organism evidence="1 2">
    <name type="scientific">Raoultibacter timonensis</name>
    <dbReference type="NCBI Taxonomy" id="1907662"/>
    <lineage>
        <taxon>Bacteria</taxon>
        <taxon>Bacillati</taxon>
        <taxon>Actinomycetota</taxon>
        <taxon>Coriobacteriia</taxon>
        <taxon>Eggerthellales</taxon>
        <taxon>Eggerthellaceae</taxon>
        <taxon>Raoultibacter</taxon>
    </lineage>
</organism>
<name>A0ABM7WL70_9ACTN</name>
<sequence length="224" mass="24567">MHYDIRLGTGGRSAPCIYLIDSPSERETAAGAERDAEATDRAATVVRIPNSNWDDDLTPWPARKVFKRAQGDFGGNADAFLRKLVDEAIPAIEQEHGVQPAARALAGYSLAGLFAVYALTRTDRFVAVASISGSLWYDDLLPYLENARVRPAGPYVYLSLGDKEHITKNKRMRVVQERTFAVADVLHAKGAVVDFEQTAGTHFQNVAGKMNRALDALEAHLLAR</sequence>
<reference evidence="1 2" key="1">
    <citation type="submission" date="2022-01" db="EMBL/GenBank/DDBJ databases">
        <title>Novel bile acid biosynthetic pathways are enriched in the microbiome of centenarians.</title>
        <authorList>
            <person name="Sato Y."/>
            <person name="Atarashi K."/>
            <person name="Plichta R.D."/>
            <person name="Arai Y."/>
            <person name="Sasajima S."/>
            <person name="Kearney M.S."/>
            <person name="Suda W."/>
            <person name="Takeshita K."/>
            <person name="Sasaki T."/>
            <person name="Okamoto S."/>
            <person name="Skelly N.A."/>
            <person name="Okamura Y."/>
            <person name="Vlamakis H."/>
            <person name="Li Y."/>
            <person name="Tanoue T."/>
            <person name="Takei H."/>
            <person name="Nittono H."/>
            <person name="Narushima S."/>
            <person name="Irie J."/>
            <person name="Itoh H."/>
            <person name="Moriya K."/>
            <person name="Sugiura Y."/>
            <person name="Suematsu M."/>
            <person name="Moritoki N."/>
            <person name="Shibata S."/>
            <person name="Littman R.D."/>
            <person name="Fischbach A.M."/>
            <person name="Uwamino Y."/>
            <person name="Inoue T."/>
            <person name="Honda A."/>
            <person name="Hattori M."/>
            <person name="Murai T."/>
            <person name="Xavier J.R."/>
            <person name="Hirose N."/>
            <person name="Honda K."/>
        </authorList>
    </citation>
    <scope>NUCLEOTIDE SEQUENCE [LARGE SCALE GENOMIC DNA]</scope>
    <source>
        <strain evidence="1 2">CE91-St30</strain>
    </source>
</reference>
<evidence type="ECO:0008006" key="3">
    <source>
        <dbReference type="Google" id="ProtNLM"/>
    </source>
</evidence>
<dbReference type="Gene3D" id="3.40.50.1820">
    <property type="entry name" value="alpha/beta hydrolase"/>
    <property type="match status" value="1"/>
</dbReference>
<accession>A0ABM7WL70</accession>
<dbReference type="InterPro" id="IPR000801">
    <property type="entry name" value="Esterase-like"/>
</dbReference>
<keyword evidence="2" id="KW-1185">Reference proteome</keyword>
<protein>
    <recommendedName>
        <fullName evidence="3">Alpha/beta hydrolase</fullName>
    </recommendedName>
</protein>
<evidence type="ECO:0000313" key="2">
    <source>
        <dbReference type="Proteomes" id="UP001320544"/>
    </source>
</evidence>